<dbReference type="EC" id="6.3.3.2" evidence="5"/>
<keyword evidence="5" id="KW-0479">Metal-binding</keyword>
<keyword evidence="3 4" id="KW-0067">ATP-binding</keyword>
<dbReference type="EMBL" id="CP032759">
    <property type="protein sequence ID" value="AYN24664.1"/>
    <property type="molecule type" value="Genomic_DNA"/>
</dbReference>
<dbReference type="Pfam" id="PF01812">
    <property type="entry name" value="5-FTHF_cyc-lig"/>
    <property type="match status" value="1"/>
</dbReference>
<dbReference type="GO" id="GO:0009396">
    <property type="term" value="P:folic acid-containing compound biosynthetic process"/>
    <property type="evidence" value="ECO:0007669"/>
    <property type="project" value="TreeGrafter"/>
</dbReference>
<comment type="catalytic activity">
    <reaction evidence="5">
        <text>(6S)-5-formyl-5,6,7,8-tetrahydrofolate + ATP = (6R)-5,10-methenyltetrahydrofolate + ADP + phosphate</text>
        <dbReference type="Rhea" id="RHEA:10488"/>
        <dbReference type="ChEBI" id="CHEBI:30616"/>
        <dbReference type="ChEBI" id="CHEBI:43474"/>
        <dbReference type="ChEBI" id="CHEBI:57455"/>
        <dbReference type="ChEBI" id="CHEBI:57457"/>
        <dbReference type="ChEBI" id="CHEBI:456216"/>
        <dbReference type="EC" id="6.3.3.2"/>
    </reaction>
</comment>
<dbReference type="GO" id="GO:0005524">
    <property type="term" value="F:ATP binding"/>
    <property type="evidence" value="ECO:0007669"/>
    <property type="project" value="UniProtKB-KW"/>
</dbReference>
<keyword evidence="6" id="KW-0436">Ligase</keyword>
<evidence type="ECO:0000256" key="1">
    <source>
        <dbReference type="ARBA" id="ARBA00010638"/>
    </source>
</evidence>
<sequence length="197" mass="23453">MSTKLLQNRKEIRSYIRIIRNSITLTQQYDESNKILKTIFNCDFIHNSKNIACFLSFDGEINTYPLILKLWLKKKNVFLPIISSMFSKKLFFVRFTSQSILYYNQYNILEPFYNIQDIILESNLDLIIVPLVAFDHKGVRLGMGGGFYDRFLMHWKTKKFIPIGIAYDFQRVNYIPRQPWDVSLPIVLTPNKIYFFH</sequence>
<dbReference type="InterPro" id="IPR037171">
    <property type="entry name" value="NagB/RpiA_transferase-like"/>
</dbReference>
<dbReference type="RefSeq" id="WP_158361168.1">
    <property type="nucleotide sequence ID" value="NZ_CP032759.1"/>
</dbReference>
<protein>
    <recommendedName>
        <fullName evidence="5">5-formyltetrahydrofolate cyclo-ligase</fullName>
        <ecNumber evidence="5">6.3.3.2</ecNumber>
    </recommendedName>
</protein>
<evidence type="ECO:0000256" key="4">
    <source>
        <dbReference type="PIRSR" id="PIRSR006806-1"/>
    </source>
</evidence>
<reference evidence="6 7" key="1">
    <citation type="submission" date="2018-10" db="EMBL/GenBank/DDBJ databases">
        <title>Genome sequence of the corn leaf aphid (Rhopalosiphum maidis Fitch).</title>
        <authorList>
            <person name="Chen W."/>
            <person name="Shakir S."/>
            <person name="Bigham M."/>
            <person name="Fei Z."/>
            <person name="Jander G."/>
        </authorList>
    </citation>
    <scope>NUCLEOTIDE SEQUENCE [LARGE SCALE GENOMIC DNA]</scope>
    <source>
        <strain evidence="6 7">BTI</strain>
    </source>
</reference>
<dbReference type="InterPro" id="IPR002698">
    <property type="entry name" value="FTHF_cligase"/>
</dbReference>
<feature type="binding site" evidence="4">
    <location>
        <position position="55"/>
    </location>
    <ligand>
        <name>substrate</name>
    </ligand>
</feature>
<dbReference type="OrthoDB" id="9801938at2"/>
<organism evidence="6 7">
    <name type="scientific">Buchnera aphidicola subsp. Rhopalosiphum maidis</name>
    <dbReference type="NCBI Taxonomy" id="118109"/>
    <lineage>
        <taxon>Bacteria</taxon>
        <taxon>Pseudomonadati</taxon>
        <taxon>Pseudomonadota</taxon>
        <taxon>Gammaproteobacteria</taxon>
        <taxon>Enterobacterales</taxon>
        <taxon>Erwiniaceae</taxon>
        <taxon>Buchnera</taxon>
    </lineage>
</organism>
<dbReference type="PIRSF" id="PIRSF006806">
    <property type="entry name" value="FTHF_cligase"/>
    <property type="match status" value="1"/>
</dbReference>
<dbReference type="InterPro" id="IPR024185">
    <property type="entry name" value="FTHF_cligase-like_sf"/>
</dbReference>
<proteinExistence type="inferred from homology"/>
<keyword evidence="5" id="KW-0460">Magnesium</keyword>
<feature type="binding site" evidence="4">
    <location>
        <position position="60"/>
    </location>
    <ligand>
        <name>substrate</name>
    </ligand>
</feature>
<dbReference type="Proteomes" id="UP000271533">
    <property type="component" value="Chromosome"/>
</dbReference>
<comment type="similarity">
    <text evidence="1 5">Belongs to the 5-formyltetrahydrofolate cyclo-ligase family.</text>
</comment>
<evidence type="ECO:0000313" key="7">
    <source>
        <dbReference type="Proteomes" id="UP000271533"/>
    </source>
</evidence>
<comment type="cofactor">
    <cofactor evidence="5">
        <name>Mg(2+)</name>
        <dbReference type="ChEBI" id="CHEBI:18420"/>
    </cofactor>
</comment>
<dbReference type="PANTHER" id="PTHR23407">
    <property type="entry name" value="ATPASE INHIBITOR/5-FORMYLTETRAHYDROFOLATE CYCLO-LIGASE"/>
    <property type="match status" value="1"/>
</dbReference>
<dbReference type="Gene3D" id="3.40.50.10420">
    <property type="entry name" value="NagB/RpiA/CoA transferase-like"/>
    <property type="match status" value="1"/>
</dbReference>
<evidence type="ECO:0000256" key="2">
    <source>
        <dbReference type="ARBA" id="ARBA00022741"/>
    </source>
</evidence>
<dbReference type="GO" id="GO:0046872">
    <property type="term" value="F:metal ion binding"/>
    <property type="evidence" value="ECO:0007669"/>
    <property type="project" value="UniProtKB-KW"/>
</dbReference>
<gene>
    <name evidence="6" type="ORF">D8S97_01695</name>
</gene>
<feature type="binding site" evidence="4">
    <location>
        <begin position="140"/>
        <end position="148"/>
    </location>
    <ligand>
        <name>ATP</name>
        <dbReference type="ChEBI" id="CHEBI:30616"/>
    </ligand>
</feature>
<evidence type="ECO:0000256" key="5">
    <source>
        <dbReference type="RuleBase" id="RU361279"/>
    </source>
</evidence>
<dbReference type="PANTHER" id="PTHR23407:SF1">
    <property type="entry name" value="5-FORMYLTETRAHYDROFOLATE CYCLO-LIGASE"/>
    <property type="match status" value="1"/>
</dbReference>
<evidence type="ECO:0000313" key="6">
    <source>
        <dbReference type="EMBL" id="AYN24664.1"/>
    </source>
</evidence>
<feature type="binding site" evidence="4">
    <location>
        <begin position="9"/>
        <end position="13"/>
    </location>
    <ligand>
        <name>ATP</name>
        <dbReference type="ChEBI" id="CHEBI:30616"/>
    </ligand>
</feature>
<evidence type="ECO:0000256" key="3">
    <source>
        <dbReference type="ARBA" id="ARBA00022840"/>
    </source>
</evidence>
<accession>A0A3G2I5G1</accession>
<name>A0A3G2I5G1_BUCRM</name>
<keyword evidence="2 4" id="KW-0547">Nucleotide-binding</keyword>
<dbReference type="SUPFAM" id="SSF100950">
    <property type="entry name" value="NagB/RpiA/CoA transferase-like"/>
    <property type="match status" value="1"/>
</dbReference>
<dbReference type="GO" id="GO:0035999">
    <property type="term" value="P:tetrahydrofolate interconversion"/>
    <property type="evidence" value="ECO:0007669"/>
    <property type="project" value="TreeGrafter"/>
</dbReference>
<dbReference type="AlphaFoldDB" id="A0A3G2I5G1"/>
<dbReference type="GO" id="GO:0030272">
    <property type="term" value="F:5-formyltetrahydrofolate cyclo-ligase activity"/>
    <property type="evidence" value="ECO:0007669"/>
    <property type="project" value="UniProtKB-EC"/>
</dbReference>
<dbReference type="NCBIfam" id="TIGR02727">
    <property type="entry name" value="MTHFS_bact"/>
    <property type="match status" value="1"/>
</dbReference>